<keyword evidence="6" id="KW-1185">Reference proteome</keyword>
<accession>A0A512DJ90</accession>
<dbReference type="Proteomes" id="UP000321523">
    <property type="component" value="Unassembled WGS sequence"/>
</dbReference>
<dbReference type="CDD" id="cd07377">
    <property type="entry name" value="WHTH_GntR"/>
    <property type="match status" value="1"/>
</dbReference>
<keyword evidence="3" id="KW-0804">Transcription</keyword>
<dbReference type="AlphaFoldDB" id="A0A512DJ90"/>
<dbReference type="InterPro" id="IPR011711">
    <property type="entry name" value="GntR_C"/>
</dbReference>
<dbReference type="GO" id="GO:0003677">
    <property type="term" value="F:DNA binding"/>
    <property type="evidence" value="ECO:0007669"/>
    <property type="project" value="UniProtKB-KW"/>
</dbReference>
<dbReference type="PANTHER" id="PTHR43537">
    <property type="entry name" value="TRANSCRIPTIONAL REGULATOR, GNTR FAMILY"/>
    <property type="match status" value="1"/>
</dbReference>
<gene>
    <name evidence="5" type="ORF">SAE02_04080</name>
</gene>
<keyword evidence="1" id="KW-0805">Transcription regulation</keyword>
<dbReference type="SMART" id="SM00345">
    <property type="entry name" value="HTH_GNTR"/>
    <property type="match status" value="1"/>
</dbReference>
<evidence type="ECO:0000256" key="1">
    <source>
        <dbReference type="ARBA" id="ARBA00023015"/>
    </source>
</evidence>
<dbReference type="Pfam" id="PF00392">
    <property type="entry name" value="GntR"/>
    <property type="match status" value="1"/>
</dbReference>
<sequence length="224" mass="24498">MTRLSEQSALQFTRARKGSVLYDDLRAQIVKGALKPGEPMLEITVARDYGCSQGTVREALMRLHEDGLVVRSGYRGTTVSTTSPAEAREMQFLRLHLETQGIGRAAAFMDGGLIDRLSGIVVEMEQAANASDEYALTELDCDFHLAIFGQAGLPALDAILSRCLLHLHRVTLAEPGRTRPLLISARRHWDVIEALRTRDPGTAVQAITHHINTVLETGIAGEEG</sequence>
<reference evidence="5 6" key="1">
    <citation type="submission" date="2019-07" db="EMBL/GenBank/DDBJ databases">
        <title>Whole genome shotgun sequence of Skermanella aerolata NBRC 106429.</title>
        <authorList>
            <person name="Hosoyama A."/>
            <person name="Uohara A."/>
            <person name="Ohji S."/>
            <person name="Ichikawa N."/>
        </authorList>
    </citation>
    <scope>NUCLEOTIDE SEQUENCE [LARGE SCALE GENOMIC DNA]</scope>
    <source>
        <strain evidence="5 6">NBRC 106429</strain>
    </source>
</reference>
<dbReference type="Gene3D" id="1.10.10.10">
    <property type="entry name" value="Winged helix-like DNA-binding domain superfamily/Winged helix DNA-binding domain"/>
    <property type="match status" value="1"/>
</dbReference>
<dbReference type="SUPFAM" id="SSF48008">
    <property type="entry name" value="GntR ligand-binding domain-like"/>
    <property type="match status" value="1"/>
</dbReference>
<dbReference type="SUPFAM" id="SSF46785">
    <property type="entry name" value="Winged helix' DNA-binding domain"/>
    <property type="match status" value="1"/>
</dbReference>
<protein>
    <submittedName>
        <fullName evidence="5">GntR family transcriptional regulator</fullName>
    </submittedName>
</protein>
<dbReference type="RefSeq" id="WP_044425583.1">
    <property type="nucleotide sequence ID" value="NZ_BJYZ01000002.1"/>
</dbReference>
<dbReference type="InterPro" id="IPR036388">
    <property type="entry name" value="WH-like_DNA-bd_sf"/>
</dbReference>
<evidence type="ECO:0000259" key="4">
    <source>
        <dbReference type="PROSITE" id="PS50949"/>
    </source>
</evidence>
<dbReference type="InterPro" id="IPR000524">
    <property type="entry name" value="Tscrpt_reg_HTH_GntR"/>
</dbReference>
<dbReference type="InterPro" id="IPR036390">
    <property type="entry name" value="WH_DNA-bd_sf"/>
</dbReference>
<organism evidence="5 6">
    <name type="scientific">Skermanella aerolata</name>
    <dbReference type="NCBI Taxonomy" id="393310"/>
    <lineage>
        <taxon>Bacteria</taxon>
        <taxon>Pseudomonadati</taxon>
        <taxon>Pseudomonadota</taxon>
        <taxon>Alphaproteobacteria</taxon>
        <taxon>Rhodospirillales</taxon>
        <taxon>Azospirillaceae</taxon>
        <taxon>Skermanella</taxon>
    </lineage>
</organism>
<dbReference type="EMBL" id="BJYZ01000002">
    <property type="protein sequence ID" value="GEO36260.1"/>
    <property type="molecule type" value="Genomic_DNA"/>
</dbReference>
<comment type="caution">
    <text evidence="5">The sequence shown here is derived from an EMBL/GenBank/DDBJ whole genome shotgun (WGS) entry which is preliminary data.</text>
</comment>
<dbReference type="PROSITE" id="PS50949">
    <property type="entry name" value="HTH_GNTR"/>
    <property type="match status" value="1"/>
</dbReference>
<evidence type="ECO:0000256" key="3">
    <source>
        <dbReference type="ARBA" id="ARBA00023163"/>
    </source>
</evidence>
<feature type="domain" description="HTH gntR-type" evidence="4">
    <location>
        <begin position="15"/>
        <end position="82"/>
    </location>
</feature>
<dbReference type="GO" id="GO:0003700">
    <property type="term" value="F:DNA-binding transcription factor activity"/>
    <property type="evidence" value="ECO:0007669"/>
    <property type="project" value="InterPro"/>
</dbReference>
<dbReference type="InterPro" id="IPR008920">
    <property type="entry name" value="TF_FadR/GntR_C"/>
</dbReference>
<evidence type="ECO:0000313" key="5">
    <source>
        <dbReference type="EMBL" id="GEO36260.1"/>
    </source>
</evidence>
<dbReference type="PANTHER" id="PTHR43537:SF45">
    <property type="entry name" value="GNTR FAMILY REGULATORY PROTEIN"/>
    <property type="match status" value="1"/>
</dbReference>
<proteinExistence type="predicted"/>
<keyword evidence="2" id="KW-0238">DNA-binding</keyword>
<dbReference type="Pfam" id="PF07729">
    <property type="entry name" value="FCD"/>
    <property type="match status" value="1"/>
</dbReference>
<dbReference type="Gene3D" id="1.20.120.530">
    <property type="entry name" value="GntR ligand-binding domain-like"/>
    <property type="match status" value="1"/>
</dbReference>
<name>A0A512DJ90_9PROT</name>
<evidence type="ECO:0000256" key="2">
    <source>
        <dbReference type="ARBA" id="ARBA00023125"/>
    </source>
</evidence>
<evidence type="ECO:0000313" key="6">
    <source>
        <dbReference type="Proteomes" id="UP000321523"/>
    </source>
</evidence>
<dbReference type="SMART" id="SM00895">
    <property type="entry name" value="FCD"/>
    <property type="match status" value="1"/>
</dbReference>